<dbReference type="GO" id="GO:0032040">
    <property type="term" value="C:small-subunit processome"/>
    <property type="evidence" value="ECO:0007669"/>
    <property type="project" value="TreeGrafter"/>
</dbReference>
<evidence type="ECO:0000256" key="6">
    <source>
        <dbReference type="SAM" id="MobiDB-lite"/>
    </source>
</evidence>
<dbReference type="InterPro" id="IPR003107">
    <property type="entry name" value="HAT"/>
</dbReference>
<accession>A0AAE1LJF5</accession>
<reference evidence="9" key="2">
    <citation type="journal article" date="2023" name="BMC Genomics">
        <title>Pest status, molecular evolution, and epigenetic factors derived from the genome assembly of Frankliniella fusca, a thysanopteran phytovirus vector.</title>
        <authorList>
            <person name="Catto M.A."/>
            <person name="Labadie P.E."/>
            <person name="Jacobson A.L."/>
            <person name="Kennedy G.G."/>
            <person name="Srinivasan R."/>
            <person name="Hunt B.G."/>
        </authorList>
    </citation>
    <scope>NUCLEOTIDE SEQUENCE</scope>
    <source>
        <strain evidence="9">PL_HMW_Pooled</strain>
    </source>
</reference>
<gene>
    <name evidence="9" type="ORF">KUF71_010865</name>
</gene>
<dbReference type="SMART" id="SM00386">
    <property type="entry name" value="HAT"/>
    <property type="match status" value="9"/>
</dbReference>
<dbReference type="EMBL" id="JAHWGI010001046">
    <property type="protein sequence ID" value="KAK3921680.1"/>
    <property type="molecule type" value="Genomic_DNA"/>
</dbReference>
<feature type="domain" description="U3 small nucleolar RNA-associated protein 6 N-terminal" evidence="7">
    <location>
        <begin position="10"/>
        <end position="90"/>
    </location>
</feature>
<dbReference type="SUPFAM" id="SSF48452">
    <property type="entry name" value="TPR-like"/>
    <property type="match status" value="3"/>
</dbReference>
<keyword evidence="5" id="KW-0539">Nucleus</keyword>
<evidence type="ECO:0000256" key="1">
    <source>
        <dbReference type="ARBA" id="ARBA00004604"/>
    </source>
</evidence>
<name>A0AAE1LJF5_9NEOP</name>
<dbReference type="GO" id="GO:0030515">
    <property type="term" value="F:snoRNA binding"/>
    <property type="evidence" value="ECO:0007669"/>
    <property type="project" value="InterPro"/>
</dbReference>
<comment type="caution">
    <text evidence="9">The sequence shown here is derived from an EMBL/GenBank/DDBJ whole genome shotgun (WGS) entry which is preliminary data.</text>
</comment>
<evidence type="ECO:0000313" key="9">
    <source>
        <dbReference type="EMBL" id="KAK3921680.1"/>
    </source>
</evidence>
<dbReference type="PANTHER" id="PTHR23271">
    <property type="entry name" value="HEPATOCELLULAR CARCINOMA-ASSOCIATED ANTIGEN 66"/>
    <property type="match status" value="1"/>
</dbReference>
<evidence type="ECO:0000259" key="8">
    <source>
        <dbReference type="Pfam" id="PF24892"/>
    </source>
</evidence>
<evidence type="ECO:0000256" key="4">
    <source>
        <dbReference type="ARBA" id="ARBA00022737"/>
    </source>
</evidence>
<dbReference type="InterPro" id="IPR011990">
    <property type="entry name" value="TPR-like_helical_dom_sf"/>
</dbReference>
<protein>
    <submittedName>
        <fullName evidence="9">U3 small nucleolar RNA-associated protein 6-like protein</fullName>
    </submittedName>
</protein>
<keyword evidence="4" id="KW-0677">Repeat</keyword>
<feature type="region of interest" description="Disordered" evidence="6">
    <location>
        <begin position="318"/>
        <end position="368"/>
    </location>
</feature>
<keyword evidence="10" id="KW-1185">Reference proteome</keyword>
<evidence type="ECO:0000256" key="3">
    <source>
        <dbReference type="ARBA" id="ARBA00022552"/>
    </source>
</evidence>
<dbReference type="AlphaFoldDB" id="A0AAE1LJF5"/>
<keyword evidence="3" id="KW-0698">rRNA processing</keyword>
<dbReference type="PANTHER" id="PTHR23271:SF1">
    <property type="entry name" value="U3 SMALL NUCLEOLAR RNA-ASSOCIATED PROTEIN 6 HOMOLOG"/>
    <property type="match status" value="1"/>
</dbReference>
<comment type="subcellular location">
    <subcellularLocation>
        <location evidence="1">Nucleus</location>
        <location evidence="1">Nucleolus</location>
    </subcellularLocation>
</comment>
<dbReference type="GO" id="GO:0000462">
    <property type="term" value="P:maturation of SSU-rRNA from tricistronic rRNA transcript (SSU-rRNA, 5.8S rRNA, LSU-rRNA)"/>
    <property type="evidence" value="ECO:0007669"/>
    <property type="project" value="InterPro"/>
</dbReference>
<dbReference type="Pfam" id="PF24892">
    <property type="entry name" value="UTP6_C"/>
    <property type="match status" value="1"/>
</dbReference>
<reference evidence="9" key="1">
    <citation type="submission" date="2021-07" db="EMBL/GenBank/DDBJ databases">
        <authorList>
            <person name="Catto M.A."/>
            <person name="Jacobson A."/>
            <person name="Kennedy G."/>
            <person name="Labadie P."/>
            <person name="Hunt B.G."/>
            <person name="Srinivasan R."/>
        </authorList>
    </citation>
    <scope>NUCLEOTIDE SEQUENCE</scope>
    <source>
        <strain evidence="9">PL_HMW_Pooled</strain>
        <tissue evidence="9">Head</tissue>
    </source>
</reference>
<comment type="similarity">
    <text evidence="2">Belongs to the UTP6 family.</text>
</comment>
<dbReference type="Pfam" id="PF08640">
    <property type="entry name" value="U3_assoc_6"/>
    <property type="match status" value="1"/>
</dbReference>
<sequence length="669" mass="77571">MAEFVELRTEEMLPEVEQMERMLMFEKDELRTIAKKRKEFEYKIQRRTKNKEDYLRYIQYEMDLLKLIRLRREKMGYQQKKANIDFTIGNRVNKLFKQAIFRFQDDVRLWLSYIKFCKQVYLVIFSAFYSCVSRMLVRMLQVHSDKPQLWKLAAKWEFEESQSVENARQFLLRGLRAHPESRLLYAEAFLMELHYAAKKRAELEEAKKKHLEGDMAVAGTSTKDSNESNVDCKSSGVTFHGDVVPDQVAEGRLAELIYESAMKKIDGVAFMIQLLDIAKEFSFTGKLQKKIVEDLLNKYPDEELTWDTMARRELEGLTYSDPHNSNQSPLEPLLGVTADNSSIPLSPEGGNSMEVDDDNSEHNEKKGKSNLTQRLRLCCEVYEAVVKKINTEKMWSLYLDTMLEANQDQAHLPCYKKKLLKHALQGAHNAGKLQEKYYLHWIEMLQTAGKTKKVRDVLKSATERIPTSAELWQLRLRFHLSRDEETVAEEVFQLALENLGSDPDSVLPLWKIQLQYCQTKSPAKTEALFERGLNTAPNVATALRPLYLEWLCLSRGIRDARAAYDKLCLQPPLSLDLHTKMAALETMQTSAVMKQVRKCHENACNQFGKDNADVWMDYVKFEMKRGDPKNISNIYLRAVRQLEPIQADIFIHEFSLVKTCMAAPQSSDS</sequence>
<feature type="domain" description="U3 small nucleolar RNA-associated protein 6 homolog C-terminal" evidence="8">
    <location>
        <begin position="378"/>
        <end position="642"/>
    </location>
</feature>
<evidence type="ECO:0000256" key="5">
    <source>
        <dbReference type="ARBA" id="ARBA00023242"/>
    </source>
</evidence>
<evidence type="ECO:0000313" key="10">
    <source>
        <dbReference type="Proteomes" id="UP001219518"/>
    </source>
</evidence>
<dbReference type="InterPro" id="IPR056907">
    <property type="entry name" value="UTP6_C"/>
</dbReference>
<evidence type="ECO:0000259" key="7">
    <source>
        <dbReference type="Pfam" id="PF08640"/>
    </source>
</evidence>
<dbReference type="Gene3D" id="1.25.40.10">
    <property type="entry name" value="Tetratricopeptide repeat domain"/>
    <property type="match status" value="3"/>
</dbReference>
<evidence type="ECO:0000256" key="2">
    <source>
        <dbReference type="ARBA" id="ARBA00010734"/>
    </source>
</evidence>
<dbReference type="InterPro" id="IPR013949">
    <property type="entry name" value="Utp6"/>
</dbReference>
<dbReference type="Proteomes" id="UP001219518">
    <property type="component" value="Unassembled WGS sequence"/>
</dbReference>
<dbReference type="InterPro" id="IPR055347">
    <property type="entry name" value="UTP6_N"/>
</dbReference>
<organism evidence="9 10">
    <name type="scientific">Frankliniella fusca</name>
    <dbReference type="NCBI Taxonomy" id="407009"/>
    <lineage>
        <taxon>Eukaryota</taxon>
        <taxon>Metazoa</taxon>
        <taxon>Ecdysozoa</taxon>
        <taxon>Arthropoda</taxon>
        <taxon>Hexapoda</taxon>
        <taxon>Insecta</taxon>
        <taxon>Pterygota</taxon>
        <taxon>Neoptera</taxon>
        <taxon>Paraneoptera</taxon>
        <taxon>Thysanoptera</taxon>
        <taxon>Terebrantia</taxon>
        <taxon>Thripoidea</taxon>
        <taxon>Thripidae</taxon>
        <taxon>Frankliniella</taxon>
    </lineage>
</organism>
<dbReference type="GO" id="GO:0034388">
    <property type="term" value="C:Pwp2p-containing subcomplex of 90S preribosome"/>
    <property type="evidence" value="ECO:0007669"/>
    <property type="project" value="TreeGrafter"/>
</dbReference>
<proteinExistence type="inferred from homology"/>